<name>A0A939DRW5_9ALTE</name>
<dbReference type="Pfam" id="PF05239">
    <property type="entry name" value="PRC"/>
    <property type="match status" value="1"/>
</dbReference>
<comment type="caution">
    <text evidence="2">The sequence shown here is derived from an EMBL/GenBank/DDBJ whole genome shotgun (WGS) entry which is preliminary data.</text>
</comment>
<gene>
    <name evidence="2" type="ORF">J0A66_20100</name>
</gene>
<accession>A0A939DRW5</accession>
<dbReference type="InterPro" id="IPR011033">
    <property type="entry name" value="PRC_barrel-like_sf"/>
</dbReference>
<dbReference type="Proteomes" id="UP000664654">
    <property type="component" value="Unassembled WGS sequence"/>
</dbReference>
<organism evidence="2 3">
    <name type="scientific">Bowmanella dokdonensis</name>
    <dbReference type="NCBI Taxonomy" id="751969"/>
    <lineage>
        <taxon>Bacteria</taxon>
        <taxon>Pseudomonadati</taxon>
        <taxon>Pseudomonadota</taxon>
        <taxon>Gammaproteobacteria</taxon>
        <taxon>Alteromonadales</taxon>
        <taxon>Alteromonadaceae</taxon>
        <taxon>Bowmanella</taxon>
    </lineage>
</organism>
<keyword evidence="3" id="KW-1185">Reference proteome</keyword>
<dbReference type="AlphaFoldDB" id="A0A939DRW5"/>
<dbReference type="PANTHER" id="PTHR36505">
    <property type="entry name" value="BLR1072 PROTEIN"/>
    <property type="match status" value="1"/>
</dbReference>
<evidence type="ECO:0000313" key="3">
    <source>
        <dbReference type="Proteomes" id="UP000664654"/>
    </source>
</evidence>
<dbReference type="SUPFAM" id="SSF50346">
    <property type="entry name" value="PRC-barrel domain"/>
    <property type="match status" value="1"/>
</dbReference>
<protein>
    <submittedName>
        <fullName evidence="2">PRC-barrel domain-containing protein</fullName>
    </submittedName>
</protein>
<dbReference type="PANTHER" id="PTHR36505:SF1">
    <property type="entry name" value="BLR1072 PROTEIN"/>
    <property type="match status" value="1"/>
</dbReference>
<reference evidence="2" key="1">
    <citation type="submission" date="2021-03" db="EMBL/GenBank/DDBJ databases">
        <title>novel species isolated from a fishpond in China.</title>
        <authorList>
            <person name="Lu H."/>
            <person name="Cai Z."/>
        </authorList>
    </citation>
    <scope>NUCLEOTIDE SEQUENCE</scope>
    <source>
        <strain evidence="2">JCM 30855</strain>
    </source>
</reference>
<evidence type="ECO:0000313" key="2">
    <source>
        <dbReference type="EMBL" id="MBN7827543.1"/>
    </source>
</evidence>
<dbReference type="EMBL" id="JAFKCV010000020">
    <property type="protein sequence ID" value="MBN7827543.1"/>
    <property type="molecule type" value="Genomic_DNA"/>
</dbReference>
<evidence type="ECO:0000259" key="1">
    <source>
        <dbReference type="Pfam" id="PF05239"/>
    </source>
</evidence>
<dbReference type="RefSeq" id="WP_206575656.1">
    <property type="nucleotide sequence ID" value="NZ_JAFKCV010000020.1"/>
</dbReference>
<dbReference type="Gene3D" id="2.30.30.240">
    <property type="entry name" value="PRC-barrel domain"/>
    <property type="match status" value="1"/>
</dbReference>
<dbReference type="InterPro" id="IPR027275">
    <property type="entry name" value="PRC-brl_dom"/>
</dbReference>
<proteinExistence type="predicted"/>
<feature type="domain" description="PRC-barrel" evidence="1">
    <location>
        <begin position="24"/>
        <end position="96"/>
    </location>
</feature>
<sequence length="147" mass="16529">MNDVANETSRTKIAVDSLPAIQLFRTSSLCDQDVYNHRDEKLGQLHDLVVELPAGLVSFVIMSNGGFWGIGEKLLAIPWKALTLDTHRKRFVLDISLDRLKSAPDFDNGNWPDLNDPAWMSDIYGYYGVGHPRPQKAVRHGPEKAQQ</sequence>